<dbReference type="PANTHER" id="PTHR37301">
    <property type="entry name" value="DNA-BINDING PROTEIN-RELATED"/>
    <property type="match status" value="1"/>
</dbReference>
<organism evidence="2 3">
    <name type="scientific">Jeotgalibacillus terrae</name>
    <dbReference type="NCBI Taxonomy" id="587735"/>
    <lineage>
        <taxon>Bacteria</taxon>
        <taxon>Bacillati</taxon>
        <taxon>Bacillota</taxon>
        <taxon>Bacilli</taxon>
        <taxon>Bacillales</taxon>
        <taxon>Caryophanaceae</taxon>
        <taxon>Jeotgalibacillus</taxon>
    </lineage>
</organism>
<evidence type="ECO:0000313" key="3">
    <source>
        <dbReference type="Proteomes" id="UP001597561"/>
    </source>
</evidence>
<accession>A0ABW5ZM02</accession>
<evidence type="ECO:0000313" key="2">
    <source>
        <dbReference type="EMBL" id="MFD2913959.1"/>
    </source>
</evidence>
<dbReference type="Pfam" id="PF13443">
    <property type="entry name" value="HTH_26"/>
    <property type="match status" value="1"/>
</dbReference>
<name>A0ABW5ZM02_9BACL</name>
<protein>
    <submittedName>
        <fullName evidence="2">Helix-turn-helix domain-containing protein</fullName>
    </submittedName>
</protein>
<dbReference type="Proteomes" id="UP001597561">
    <property type="component" value="Unassembled WGS sequence"/>
</dbReference>
<dbReference type="EMBL" id="JBHUPG010000053">
    <property type="protein sequence ID" value="MFD2913959.1"/>
    <property type="molecule type" value="Genomic_DNA"/>
</dbReference>
<dbReference type="Gene3D" id="1.10.260.40">
    <property type="entry name" value="lambda repressor-like DNA-binding domains"/>
    <property type="match status" value="1"/>
</dbReference>
<evidence type="ECO:0000259" key="1">
    <source>
        <dbReference type="Pfam" id="PF13443"/>
    </source>
</evidence>
<feature type="domain" description="HTH cro/C1-type" evidence="1">
    <location>
        <begin position="7"/>
        <end position="68"/>
    </location>
</feature>
<comment type="caution">
    <text evidence="2">The sequence shown here is derived from an EMBL/GenBank/DDBJ whole genome shotgun (WGS) entry which is preliminary data.</text>
</comment>
<dbReference type="PANTHER" id="PTHR37301:SF1">
    <property type="entry name" value="DNA-BINDING PROTEIN"/>
    <property type="match status" value="1"/>
</dbReference>
<dbReference type="InterPro" id="IPR010982">
    <property type="entry name" value="Lambda_DNA-bd_dom_sf"/>
</dbReference>
<dbReference type="SUPFAM" id="SSF47413">
    <property type="entry name" value="lambda repressor-like DNA-binding domains"/>
    <property type="match status" value="1"/>
</dbReference>
<keyword evidence="3" id="KW-1185">Reference proteome</keyword>
<dbReference type="InterPro" id="IPR001387">
    <property type="entry name" value="Cro/C1-type_HTH"/>
</dbReference>
<gene>
    <name evidence="2" type="ORF">ACFS5P_18870</name>
</gene>
<sequence length="72" mass="8305">MAVQFHLDRVMFERSNMKVPQLHQLSGVNKNTLYGLYKGELKRVDVDVIDRICSALDCQPGDLMTHIKTEEK</sequence>
<reference evidence="3" key="1">
    <citation type="journal article" date="2019" name="Int. J. Syst. Evol. Microbiol.">
        <title>The Global Catalogue of Microorganisms (GCM) 10K type strain sequencing project: providing services to taxonomists for standard genome sequencing and annotation.</title>
        <authorList>
            <consortium name="The Broad Institute Genomics Platform"/>
            <consortium name="The Broad Institute Genome Sequencing Center for Infectious Disease"/>
            <person name="Wu L."/>
            <person name="Ma J."/>
        </authorList>
    </citation>
    <scope>NUCLEOTIDE SEQUENCE [LARGE SCALE GENOMIC DNA]</scope>
    <source>
        <strain evidence="3">KCTC 13528</strain>
    </source>
</reference>
<dbReference type="RefSeq" id="WP_239581700.1">
    <property type="nucleotide sequence ID" value="NZ_JAFBDK010000034.1"/>
</dbReference>
<proteinExistence type="predicted"/>